<evidence type="ECO:0000313" key="7">
    <source>
        <dbReference type="Proteomes" id="UP000467132"/>
    </source>
</evidence>
<evidence type="ECO:0000256" key="4">
    <source>
        <dbReference type="ARBA" id="ARBA00023136"/>
    </source>
</evidence>
<evidence type="ECO:0000256" key="2">
    <source>
        <dbReference type="ARBA" id="ARBA00022692"/>
    </source>
</evidence>
<feature type="transmembrane region" description="Helical" evidence="5">
    <location>
        <begin position="128"/>
        <end position="152"/>
    </location>
</feature>
<evidence type="ECO:0000256" key="5">
    <source>
        <dbReference type="SAM" id="Phobius"/>
    </source>
</evidence>
<dbReference type="PANTHER" id="PTHR35529">
    <property type="entry name" value="MANGANESE EFFLUX PUMP MNTP-RELATED"/>
    <property type="match status" value="1"/>
</dbReference>
<keyword evidence="1" id="KW-1003">Cell membrane</keyword>
<evidence type="ECO:0000256" key="1">
    <source>
        <dbReference type="ARBA" id="ARBA00022475"/>
    </source>
</evidence>
<sequence length="183" mass="20480">MQALNIIIISIALALDASGIAFSIGIDRKLKRYDKLFFIFSFSFFQFLLAFLGGYFGCLFNIYVFKLSSMMGGIIIMLVGIFMIKESLDDNTKLVKFTFIIKIALSISVSIDAFVIGFSTFSSINSMFIIFDYSIIIGLITTLMTSIAFNISNKLSKINFIKKYADLSSGTILILFGLKMILF</sequence>
<keyword evidence="2 5" id="KW-0812">Transmembrane</keyword>
<proteinExistence type="predicted"/>
<keyword evidence="4 5" id="KW-0472">Membrane</keyword>
<protein>
    <recommendedName>
        <fullName evidence="8">Manganese efflux pump MntP</fullName>
    </recommendedName>
</protein>
<dbReference type="RefSeq" id="WP_160196018.1">
    <property type="nucleotide sequence ID" value="NZ_QXXA01000003.1"/>
</dbReference>
<dbReference type="EMBL" id="QXXA01000003">
    <property type="protein sequence ID" value="NBI05503.1"/>
    <property type="molecule type" value="Genomic_DNA"/>
</dbReference>
<dbReference type="InterPro" id="IPR003810">
    <property type="entry name" value="Mntp/YtaF"/>
</dbReference>
<comment type="caution">
    <text evidence="6">The sequence shown here is derived from an EMBL/GenBank/DDBJ whole genome shotgun (WGS) entry which is preliminary data.</text>
</comment>
<reference evidence="6 7" key="1">
    <citation type="submission" date="2018-08" db="EMBL/GenBank/DDBJ databases">
        <title>Murine metabolic-syndrome-specific gut microbial biobank.</title>
        <authorList>
            <person name="Liu C."/>
        </authorList>
    </citation>
    <scope>NUCLEOTIDE SEQUENCE [LARGE SCALE GENOMIC DNA]</scope>
    <source>
        <strain evidence="6 7">583</strain>
    </source>
</reference>
<name>A0A845QYP1_9CLOT</name>
<accession>A0A845QYP1</accession>
<dbReference type="Proteomes" id="UP000467132">
    <property type="component" value="Unassembled WGS sequence"/>
</dbReference>
<feature type="transmembrane region" description="Helical" evidence="5">
    <location>
        <begin position="6"/>
        <end position="24"/>
    </location>
</feature>
<feature type="transmembrane region" description="Helical" evidence="5">
    <location>
        <begin position="36"/>
        <end position="56"/>
    </location>
</feature>
<dbReference type="PANTHER" id="PTHR35529:SF1">
    <property type="entry name" value="MANGANESE EFFLUX PUMP MNTP-RELATED"/>
    <property type="match status" value="1"/>
</dbReference>
<dbReference type="Pfam" id="PF02659">
    <property type="entry name" value="Mntp"/>
    <property type="match status" value="1"/>
</dbReference>
<feature type="transmembrane region" description="Helical" evidence="5">
    <location>
        <begin position="94"/>
        <end position="116"/>
    </location>
</feature>
<feature type="transmembrane region" description="Helical" evidence="5">
    <location>
        <begin position="62"/>
        <end position="82"/>
    </location>
</feature>
<dbReference type="OrthoDB" id="1679700at2"/>
<organism evidence="6 7">
    <name type="scientific">Senegalia massiliensis</name>
    <dbReference type="NCBI Taxonomy" id="1720316"/>
    <lineage>
        <taxon>Bacteria</taxon>
        <taxon>Bacillati</taxon>
        <taxon>Bacillota</taxon>
        <taxon>Clostridia</taxon>
        <taxon>Eubacteriales</taxon>
        <taxon>Clostridiaceae</taxon>
        <taxon>Senegalia</taxon>
    </lineage>
</organism>
<evidence type="ECO:0000256" key="3">
    <source>
        <dbReference type="ARBA" id="ARBA00022989"/>
    </source>
</evidence>
<evidence type="ECO:0008006" key="8">
    <source>
        <dbReference type="Google" id="ProtNLM"/>
    </source>
</evidence>
<evidence type="ECO:0000313" key="6">
    <source>
        <dbReference type="EMBL" id="NBI05503.1"/>
    </source>
</evidence>
<dbReference type="AlphaFoldDB" id="A0A845QYP1"/>
<keyword evidence="7" id="KW-1185">Reference proteome</keyword>
<gene>
    <name evidence="6" type="ORF">D3Z33_01390</name>
</gene>
<keyword evidence="3 5" id="KW-1133">Transmembrane helix</keyword>
<feature type="transmembrane region" description="Helical" evidence="5">
    <location>
        <begin position="164"/>
        <end position="182"/>
    </location>
</feature>